<dbReference type="Proteomes" id="UP001055420">
    <property type="component" value="Chromosome"/>
</dbReference>
<organism evidence="3 4">
    <name type="scientific">Dyadobacter chenhuakuii</name>
    <dbReference type="NCBI Taxonomy" id="2909339"/>
    <lineage>
        <taxon>Bacteria</taxon>
        <taxon>Pseudomonadati</taxon>
        <taxon>Bacteroidota</taxon>
        <taxon>Cytophagia</taxon>
        <taxon>Cytophagales</taxon>
        <taxon>Spirosomataceae</taxon>
        <taxon>Dyadobacter</taxon>
    </lineage>
</organism>
<evidence type="ECO:0000259" key="2">
    <source>
        <dbReference type="Pfam" id="PF18962"/>
    </source>
</evidence>
<sequence length="237" mass="25908">MKRLLMLSGVCLSGVMASAQSISPSGIYGASNTSAGGGVSVTWVLGSLTPEAISALPVKLIDFKCMLTDELVVSVTWSTSEETNSDHFEIQHSINGKYWSEIGRVKAGGESNATRTYAFEHSSPVKGDNLYRLKMVDQDGTYAYSRMRNVHYGGEGGLTFHPNPVVDRLSIKARDWPSLENLKIINVSGAKVAEFNYAQLRDMAGKEIDFKKYPSGVYIISITRNDGTVQSEKIIKN</sequence>
<protein>
    <submittedName>
        <fullName evidence="3">T9SS type A sorting domain-containing protein</fullName>
    </submittedName>
</protein>
<gene>
    <name evidence="3" type="ORF">NFI80_09480</name>
</gene>
<evidence type="ECO:0000313" key="4">
    <source>
        <dbReference type="Proteomes" id="UP001055420"/>
    </source>
</evidence>
<dbReference type="RefSeq" id="WP_235163220.1">
    <property type="nucleotide sequence ID" value="NZ_CP098805.1"/>
</dbReference>
<dbReference type="NCBIfam" id="TIGR04183">
    <property type="entry name" value="Por_Secre_tail"/>
    <property type="match status" value="1"/>
</dbReference>
<name>A0ABY4XRI0_9BACT</name>
<keyword evidence="1" id="KW-0732">Signal</keyword>
<dbReference type="InterPro" id="IPR026444">
    <property type="entry name" value="Secre_tail"/>
</dbReference>
<keyword evidence="4" id="KW-1185">Reference proteome</keyword>
<reference evidence="3" key="1">
    <citation type="submission" date="2022-06" db="EMBL/GenBank/DDBJ databases">
        <title>Novel species in genus Dyadobacter.</title>
        <authorList>
            <person name="Ma C."/>
        </authorList>
    </citation>
    <scope>NUCLEOTIDE SEQUENCE</scope>
    <source>
        <strain evidence="3">CY22</strain>
    </source>
</reference>
<accession>A0ABY4XRI0</accession>
<dbReference type="EMBL" id="CP098805">
    <property type="protein sequence ID" value="USJ32965.1"/>
    <property type="molecule type" value="Genomic_DNA"/>
</dbReference>
<evidence type="ECO:0000313" key="3">
    <source>
        <dbReference type="EMBL" id="USJ32965.1"/>
    </source>
</evidence>
<dbReference type="Pfam" id="PF18962">
    <property type="entry name" value="Por_Secre_tail"/>
    <property type="match status" value="1"/>
</dbReference>
<feature type="chain" id="PRO_5046564956" evidence="1">
    <location>
        <begin position="20"/>
        <end position="237"/>
    </location>
</feature>
<evidence type="ECO:0000256" key="1">
    <source>
        <dbReference type="SAM" id="SignalP"/>
    </source>
</evidence>
<feature type="domain" description="Secretion system C-terminal sorting" evidence="2">
    <location>
        <begin position="161"/>
        <end position="235"/>
    </location>
</feature>
<proteinExistence type="predicted"/>
<feature type="signal peptide" evidence="1">
    <location>
        <begin position="1"/>
        <end position="19"/>
    </location>
</feature>